<keyword evidence="1" id="KW-0812">Transmembrane</keyword>
<dbReference type="KEGG" id="aiq:Azoinq_04180"/>
<dbReference type="EMBL" id="CP064782">
    <property type="protein sequence ID" value="QWT49817.1"/>
    <property type="molecule type" value="Genomic_DNA"/>
</dbReference>
<dbReference type="InterPro" id="IPR050570">
    <property type="entry name" value="Cell_wall_metabolism_enzyme"/>
</dbReference>
<dbReference type="PANTHER" id="PTHR21666">
    <property type="entry name" value="PEPTIDASE-RELATED"/>
    <property type="match status" value="1"/>
</dbReference>
<dbReference type="InterPro" id="IPR016047">
    <property type="entry name" value="M23ase_b-sheet_dom"/>
</dbReference>
<feature type="transmembrane region" description="Helical" evidence="1">
    <location>
        <begin position="23"/>
        <end position="46"/>
    </location>
</feature>
<dbReference type="Pfam" id="PF01551">
    <property type="entry name" value="Peptidase_M23"/>
    <property type="match status" value="1"/>
</dbReference>
<dbReference type="AlphaFoldDB" id="A0A975XVG4"/>
<dbReference type="GO" id="GO:0004222">
    <property type="term" value="F:metalloendopeptidase activity"/>
    <property type="evidence" value="ECO:0007669"/>
    <property type="project" value="TreeGrafter"/>
</dbReference>
<reference evidence="3" key="1">
    <citation type="submission" date="2020-11" db="EMBL/GenBank/DDBJ databases">
        <title>Azospira inquinata sp. nov.</title>
        <authorList>
            <person name="Moe W.M."/>
            <person name="Mikes M.C."/>
        </authorList>
    </citation>
    <scope>NUCLEOTIDE SEQUENCE</scope>
    <source>
        <strain evidence="3">Azo-3</strain>
    </source>
</reference>
<keyword evidence="1" id="KW-1133">Transmembrane helix</keyword>
<evidence type="ECO:0000259" key="2">
    <source>
        <dbReference type="Pfam" id="PF01551"/>
    </source>
</evidence>
<evidence type="ECO:0000313" key="3">
    <source>
        <dbReference type="EMBL" id="QWT49817.1"/>
    </source>
</evidence>
<organism evidence="3 4">
    <name type="scientific">Azospira inquinata</name>
    <dbReference type="NCBI Taxonomy" id="2785627"/>
    <lineage>
        <taxon>Bacteria</taxon>
        <taxon>Pseudomonadati</taxon>
        <taxon>Pseudomonadota</taxon>
        <taxon>Betaproteobacteria</taxon>
        <taxon>Rhodocyclales</taxon>
        <taxon>Rhodocyclaceae</taxon>
        <taxon>Azospira</taxon>
    </lineage>
</organism>
<dbReference type="Proteomes" id="UP000683428">
    <property type="component" value="Chromosome"/>
</dbReference>
<feature type="domain" description="M23ase beta-sheet core" evidence="2">
    <location>
        <begin position="209"/>
        <end position="303"/>
    </location>
</feature>
<dbReference type="FunFam" id="2.70.70.10:FF:000006">
    <property type="entry name" value="M23 family peptidase"/>
    <property type="match status" value="1"/>
</dbReference>
<proteinExistence type="predicted"/>
<gene>
    <name evidence="3" type="ORF">Azoinq_04180</name>
</gene>
<dbReference type="PANTHER" id="PTHR21666:SF270">
    <property type="entry name" value="MUREIN HYDROLASE ACTIVATOR ENVC"/>
    <property type="match status" value="1"/>
</dbReference>
<accession>A0A975XVG4</accession>
<dbReference type="RefSeq" id="WP_216125520.1">
    <property type="nucleotide sequence ID" value="NZ_CP064782.1"/>
</dbReference>
<name>A0A975XVG4_9RHOO</name>
<evidence type="ECO:0000256" key="1">
    <source>
        <dbReference type="SAM" id="Phobius"/>
    </source>
</evidence>
<protein>
    <submittedName>
        <fullName evidence="3">M23 family metallopeptidase</fullName>
    </submittedName>
</protein>
<sequence length="320" mass="34168">MHIILVSNRLATAKSIVLTPTRLALGLAVLTLAVVFSSLSLSWLALRYQVPGAQAWLASASQSREVDREGALKGSLNALAKQVGTLQAQLLHLNTLGQHLTTLAGLKPGDPIRTTPVQAPLALIKGGQGGPLVLARTPAPLSPESLARTLSSLEAQVSEQTLMFRYLEDRLMDRRIRQILLPSALPIQAKGIGSPFGRRVDPIAGVGAMHEGIDFVADVGTPVAASAGGVVKEAVHHPEYGNLIELDHGNGFSTRYAHLSKILVRPGQMINRGQEIALSGNTGRSTGPHLHFEVRYQGAAQNPAKYLDLAARYGIRVARR</sequence>
<keyword evidence="4" id="KW-1185">Reference proteome</keyword>
<evidence type="ECO:0000313" key="4">
    <source>
        <dbReference type="Proteomes" id="UP000683428"/>
    </source>
</evidence>
<dbReference type="CDD" id="cd12797">
    <property type="entry name" value="M23_peptidase"/>
    <property type="match status" value="1"/>
</dbReference>
<keyword evidence="1" id="KW-0472">Membrane</keyword>